<reference evidence="3 4" key="1">
    <citation type="journal article" date="2019" name="Int. J. Syst. Evol. Microbiol.">
        <title>The Global Catalogue of Microorganisms (GCM) 10K type strain sequencing project: providing services to taxonomists for standard genome sequencing and annotation.</title>
        <authorList>
            <consortium name="The Broad Institute Genomics Platform"/>
            <consortium name="The Broad Institute Genome Sequencing Center for Infectious Disease"/>
            <person name="Wu L."/>
            <person name="Ma J."/>
        </authorList>
    </citation>
    <scope>NUCLEOTIDE SEQUENCE [LARGE SCALE GENOMIC DNA]</scope>
    <source>
        <strain evidence="3 4">JCM 13250</strain>
    </source>
</reference>
<keyword evidence="1" id="KW-0472">Membrane</keyword>
<dbReference type="Pfam" id="PF00535">
    <property type="entry name" value="Glycos_transf_2"/>
    <property type="match status" value="1"/>
</dbReference>
<keyword evidence="1" id="KW-0812">Transmembrane</keyword>
<accession>A0ABN2LUH3</accession>
<dbReference type="Gene3D" id="3.90.550.10">
    <property type="entry name" value="Spore Coat Polysaccharide Biosynthesis Protein SpsA, Chain A"/>
    <property type="match status" value="1"/>
</dbReference>
<keyword evidence="1" id="KW-1133">Transmembrane helix</keyword>
<dbReference type="RefSeq" id="WP_344128953.1">
    <property type="nucleotide sequence ID" value="NZ_BAAALT010000053.1"/>
</dbReference>
<gene>
    <name evidence="3" type="ORF">GCM10009682_21450</name>
</gene>
<evidence type="ECO:0000313" key="4">
    <source>
        <dbReference type="Proteomes" id="UP001500218"/>
    </source>
</evidence>
<proteinExistence type="predicted"/>
<name>A0ABN2LUH3_9ACTN</name>
<dbReference type="InterPro" id="IPR050834">
    <property type="entry name" value="Glycosyltransf_2"/>
</dbReference>
<feature type="domain" description="Glycosyltransferase 2-like" evidence="2">
    <location>
        <begin position="7"/>
        <end position="118"/>
    </location>
</feature>
<dbReference type="PANTHER" id="PTHR43685">
    <property type="entry name" value="GLYCOSYLTRANSFERASE"/>
    <property type="match status" value="1"/>
</dbReference>
<dbReference type="InterPro" id="IPR001173">
    <property type="entry name" value="Glyco_trans_2-like"/>
</dbReference>
<dbReference type="PANTHER" id="PTHR43685:SF2">
    <property type="entry name" value="GLYCOSYLTRANSFERASE 2-LIKE DOMAIN-CONTAINING PROTEIN"/>
    <property type="match status" value="1"/>
</dbReference>
<comment type="caution">
    <text evidence="3">The sequence shown here is derived from an EMBL/GenBank/DDBJ whole genome shotgun (WGS) entry which is preliminary data.</text>
</comment>
<sequence length="336" mass="36673">MNTPTVSVIIPNYNYAKTLDLCLAAVNGQDYPAIEVIVIDDNSTDNSVEIARSRGARVLRTGTNIGAPAARNLGAEVATGEILFFLDSDVALRPDAVTNAVRLMLTEPNIGAVCGTYTPKPLVRDSLVEEYRSLQLYSWWIGDLGDTSTVFTAIFAIKASVFAEVGGFNPALRHSENADYGHRLTQRYRILLTDEVVGAHDHDDRFGVLLNKFFHRARLHVPLFLNRPDFSGGPTNGSRGWGSIAALGAVLAMVLPFVLGAAWTLVPVALFAAFVAADIPMYREVRKHVSPWFLVYYTAVHFVVNVTVGLAVGAGLFQCLFSRDFRTTYSLSMQGA</sequence>
<protein>
    <recommendedName>
        <fullName evidence="2">Glycosyltransferase 2-like domain-containing protein</fullName>
    </recommendedName>
</protein>
<dbReference type="Proteomes" id="UP001500218">
    <property type="component" value="Unassembled WGS sequence"/>
</dbReference>
<evidence type="ECO:0000256" key="1">
    <source>
        <dbReference type="SAM" id="Phobius"/>
    </source>
</evidence>
<evidence type="ECO:0000259" key="2">
    <source>
        <dbReference type="Pfam" id="PF00535"/>
    </source>
</evidence>
<evidence type="ECO:0000313" key="3">
    <source>
        <dbReference type="EMBL" id="GAA1799534.1"/>
    </source>
</evidence>
<dbReference type="CDD" id="cd00761">
    <property type="entry name" value="Glyco_tranf_GTA_type"/>
    <property type="match status" value="1"/>
</dbReference>
<keyword evidence="4" id="KW-1185">Reference proteome</keyword>
<dbReference type="EMBL" id="BAAALT010000053">
    <property type="protein sequence ID" value="GAA1799534.1"/>
    <property type="molecule type" value="Genomic_DNA"/>
</dbReference>
<dbReference type="InterPro" id="IPR029044">
    <property type="entry name" value="Nucleotide-diphossugar_trans"/>
</dbReference>
<organism evidence="3 4">
    <name type="scientific">Luedemannella flava</name>
    <dbReference type="NCBI Taxonomy" id="349316"/>
    <lineage>
        <taxon>Bacteria</taxon>
        <taxon>Bacillati</taxon>
        <taxon>Actinomycetota</taxon>
        <taxon>Actinomycetes</taxon>
        <taxon>Micromonosporales</taxon>
        <taxon>Micromonosporaceae</taxon>
        <taxon>Luedemannella</taxon>
    </lineage>
</organism>
<dbReference type="SUPFAM" id="SSF53448">
    <property type="entry name" value="Nucleotide-diphospho-sugar transferases"/>
    <property type="match status" value="1"/>
</dbReference>
<feature type="transmembrane region" description="Helical" evidence="1">
    <location>
        <begin position="244"/>
        <end position="274"/>
    </location>
</feature>
<feature type="transmembrane region" description="Helical" evidence="1">
    <location>
        <begin position="294"/>
        <end position="317"/>
    </location>
</feature>